<feature type="transmembrane region" description="Helical" evidence="1">
    <location>
        <begin position="6"/>
        <end position="24"/>
    </location>
</feature>
<dbReference type="AlphaFoldDB" id="A0A4P9VM54"/>
<sequence length="92" mass="10904">MIKKLYIWLVTVFLVHLLPIIEVFDRRVIEIFAIASFLCLSLFFTTIVYIYRNRGEYVIALKLVPLLLVTIFMLCCYLLGVLMIFRLIPLHH</sequence>
<dbReference type="EMBL" id="NDXW01000001">
    <property type="protein sequence ID" value="RDH43464.1"/>
    <property type="molecule type" value="Genomic_DNA"/>
</dbReference>
<keyword evidence="1" id="KW-0812">Transmembrane</keyword>
<feature type="transmembrane region" description="Helical" evidence="1">
    <location>
        <begin position="63"/>
        <end position="88"/>
    </location>
</feature>
<keyword evidence="1" id="KW-0472">Membrane</keyword>
<evidence type="ECO:0000256" key="1">
    <source>
        <dbReference type="SAM" id="Phobius"/>
    </source>
</evidence>
<dbReference type="Proteomes" id="UP000257039">
    <property type="component" value="Unassembled WGS sequence"/>
</dbReference>
<name>A0A4P9VM54_9GAMM</name>
<keyword evidence="1" id="KW-1133">Transmembrane helix</keyword>
<gene>
    <name evidence="2" type="ORF">B9G39_08445</name>
</gene>
<evidence type="ECO:0000313" key="3">
    <source>
        <dbReference type="Proteomes" id="UP000257039"/>
    </source>
</evidence>
<proteinExistence type="predicted"/>
<accession>A0A4P9VM54</accession>
<reference evidence="2 3" key="1">
    <citation type="submission" date="2017-04" db="EMBL/GenBank/DDBJ databases">
        <title>Draft genome sequence of Zooshikella ganghwensis VG4 isolated from Red Sea sediments.</title>
        <authorList>
            <person name="Rehman Z."/>
            <person name="Alam I."/>
            <person name="Kamau A."/>
            <person name="Bajic V."/>
            <person name="Leiknes T."/>
        </authorList>
    </citation>
    <scope>NUCLEOTIDE SEQUENCE [LARGE SCALE GENOMIC DNA]</scope>
    <source>
        <strain evidence="2 3">VG4</strain>
    </source>
</reference>
<protein>
    <submittedName>
        <fullName evidence="2">Uncharacterized protein</fullName>
    </submittedName>
</protein>
<evidence type="ECO:0000313" key="2">
    <source>
        <dbReference type="EMBL" id="RDH43464.1"/>
    </source>
</evidence>
<feature type="transmembrane region" description="Helical" evidence="1">
    <location>
        <begin position="31"/>
        <end position="51"/>
    </location>
</feature>
<organism evidence="2 3">
    <name type="scientific">Zooshikella ganghwensis</name>
    <dbReference type="NCBI Taxonomy" id="202772"/>
    <lineage>
        <taxon>Bacteria</taxon>
        <taxon>Pseudomonadati</taxon>
        <taxon>Pseudomonadota</taxon>
        <taxon>Gammaproteobacteria</taxon>
        <taxon>Oceanospirillales</taxon>
        <taxon>Zooshikellaceae</taxon>
        <taxon>Zooshikella</taxon>
    </lineage>
</organism>
<keyword evidence="3" id="KW-1185">Reference proteome</keyword>
<comment type="caution">
    <text evidence="2">The sequence shown here is derived from an EMBL/GenBank/DDBJ whole genome shotgun (WGS) entry which is preliminary data.</text>
</comment>